<protein>
    <submittedName>
        <fullName evidence="1">Uncharacterized protein</fullName>
    </submittedName>
</protein>
<evidence type="ECO:0000313" key="1">
    <source>
        <dbReference type="EMBL" id="OCT95161.1"/>
    </source>
</evidence>
<name>A0A974HZ29_XENLA</name>
<reference evidence="2" key="1">
    <citation type="journal article" date="2016" name="Nature">
        <title>Genome evolution in the allotetraploid frog Xenopus laevis.</title>
        <authorList>
            <person name="Session A.M."/>
            <person name="Uno Y."/>
            <person name="Kwon T."/>
            <person name="Chapman J.A."/>
            <person name="Toyoda A."/>
            <person name="Takahashi S."/>
            <person name="Fukui A."/>
            <person name="Hikosaka A."/>
            <person name="Suzuki A."/>
            <person name="Kondo M."/>
            <person name="van Heeringen S.J."/>
            <person name="Quigley I."/>
            <person name="Heinz S."/>
            <person name="Ogino H."/>
            <person name="Ochi H."/>
            <person name="Hellsten U."/>
            <person name="Lyons J.B."/>
            <person name="Simakov O."/>
            <person name="Putnam N."/>
            <person name="Stites J."/>
            <person name="Kuroki Y."/>
            <person name="Tanaka T."/>
            <person name="Michiue T."/>
            <person name="Watanabe M."/>
            <person name="Bogdanovic O."/>
            <person name="Lister R."/>
            <person name="Georgiou G."/>
            <person name="Paranjpe S.S."/>
            <person name="van Kruijsbergen I."/>
            <person name="Shu S."/>
            <person name="Carlson J."/>
            <person name="Kinoshita T."/>
            <person name="Ohta Y."/>
            <person name="Mawaribuchi S."/>
            <person name="Jenkins J."/>
            <person name="Grimwood J."/>
            <person name="Schmutz J."/>
            <person name="Mitros T."/>
            <person name="Mozaffari S.V."/>
            <person name="Suzuki Y."/>
            <person name="Haramoto Y."/>
            <person name="Yamamoto T.S."/>
            <person name="Takagi C."/>
            <person name="Heald R."/>
            <person name="Miller K."/>
            <person name="Haudenschild C."/>
            <person name="Kitzman J."/>
            <person name="Nakayama T."/>
            <person name="Izutsu Y."/>
            <person name="Robert J."/>
            <person name="Fortriede J."/>
            <person name="Burns K."/>
            <person name="Lotay V."/>
            <person name="Karimi K."/>
            <person name="Yasuoka Y."/>
            <person name="Dichmann D.S."/>
            <person name="Flajnik M.F."/>
            <person name="Houston D.W."/>
            <person name="Shendure J."/>
            <person name="DuPasquier L."/>
            <person name="Vize P.D."/>
            <person name="Zorn A.M."/>
            <person name="Ito M."/>
            <person name="Marcotte E.M."/>
            <person name="Wallingford J.B."/>
            <person name="Ito Y."/>
            <person name="Asashima M."/>
            <person name="Ueno N."/>
            <person name="Matsuda Y."/>
            <person name="Veenstra G.J."/>
            <person name="Fujiyama A."/>
            <person name="Harland R.M."/>
            <person name="Taira M."/>
            <person name="Rokhsar D.S."/>
        </authorList>
    </citation>
    <scope>NUCLEOTIDE SEQUENCE [LARGE SCALE GENOMIC DNA]</scope>
    <source>
        <strain evidence="2">J</strain>
    </source>
</reference>
<dbReference type="EMBL" id="CM004468">
    <property type="protein sequence ID" value="OCT95161.1"/>
    <property type="molecule type" value="Genomic_DNA"/>
</dbReference>
<evidence type="ECO:0000313" key="2">
    <source>
        <dbReference type="Proteomes" id="UP000694892"/>
    </source>
</evidence>
<accession>A0A974HZ29</accession>
<dbReference type="Proteomes" id="UP000694892">
    <property type="component" value="Chromosome 2L"/>
</dbReference>
<organism evidence="1 2">
    <name type="scientific">Xenopus laevis</name>
    <name type="common">African clawed frog</name>
    <dbReference type="NCBI Taxonomy" id="8355"/>
    <lineage>
        <taxon>Eukaryota</taxon>
        <taxon>Metazoa</taxon>
        <taxon>Chordata</taxon>
        <taxon>Craniata</taxon>
        <taxon>Vertebrata</taxon>
        <taxon>Euteleostomi</taxon>
        <taxon>Amphibia</taxon>
        <taxon>Batrachia</taxon>
        <taxon>Anura</taxon>
        <taxon>Pipoidea</taxon>
        <taxon>Pipidae</taxon>
        <taxon>Xenopodinae</taxon>
        <taxon>Xenopus</taxon>
        <taxon>Xenopus</taxon>
    </lineage>
</organism>
<proteinExistence type="predicted"/>
<sequence length="116" mass="13300">MLLEIILLKFKICPYSLETICTHTLALTLSLACTPTQSRTWSLTFESREVLVIFHCHHCDFIIFRPKQNTLDACTLWKGLCVPENCCVQCCVQLAKLIKDNIFFLLRGHPVLSCLK</sequence>
<dbReference type="AlphaFoldDB" id="A0A974HZ29"/>
<gene>
    <name evidence="1" type="ORF">XELAEV_18012845mg</name>
</gene>